<gene>
    <name evidence="1" type="ORF">C7B47_03460</name>
</gene>
<organism evidence="1 2">
    <name type="scientific">Sulfobacillus thermosulfidooxidans</name>
    <dbReference type="NCBI Taxonomy" id="28034"/>
    <lineage>
        <taxon>Bacteria</taxon>
        <taxon>Bacillati</taxon>
        <taxon>Bacillota</taxon>
        <taxon>Clostridia</taxon>
        <taxon>Eubacteriales</taxon>
        <taxon>Clostridiales Family XVII. Incertae Sedis</taxon>
        <taxon>Sulfobacillus</taxon>
    </lineage>
</organism>
<dbReference type="AlphaFoldDB" id="A0A2T2X3E8"/>
<dbReference type="EMBL" id="PXYX01000004">
    <property type="protein sequence ID" value="PSR29020.1"/>
    <property type="molecule type" value="Genomic_DNA"/>
</dbReference>
<sequence>MFIDYLLGISHDVGHIVTMIMPPIYRLEAEGLMMGLPFTSNSKPGGFPMTWSMGAILKNYRAE</sequence>
<reference evidence="1 2" key="1">
    <citation type="journal article" date="2014" name="BMC Genomics">
        <title>Comparison of environmental and isolate Sulfobacillus genomes reveals diverse carbon, sulfur, nitrogen, and hydrogen metabolisms.</title>
        <authorList>
            <person name="Justice N.B."/>
            <person name="Norman A."/>
            <person name="Brown C.T."/>
            <person name="Singh A."/>
            <person name="Thomas B.C."/>
            <person name="Banfield J.F."/>
        </authorList>
    </citation>
    <scope>NUCLEOTIDE SEQUENCE [LARGE SCALE GENOMIC DNA]</scope>
    <source>
        <strain evidence="1">AMDSBA5</strain>
    </source>
</reference>
<accession>A0A2T2X3E8</accession>
<dbReference type="Proteomes" id="UP000242705">
    <property type="component" value="Unassembled WGS sequence"/>
</dbReference>
<comment type="caution">
    <text evidence="1">The sequence shown here is derived from an EMBL/GenBank/DDBJ whole genome shotgun (WGS) entry which is preliminary data.</text>
</comment>
<evidence type="ECO:0000313" key="1">
    <source>
        <dbReference type="EMBL" id="PSR29020.1"/>
    </source>
</evidence>
<proteinExistence type="predicted"/>
<name>A0A2T2X3E8_SULTH</name>
<evidence type="ECO:0000313" key="2">
    <source>
        <dbReference type="Proteomes" id="UP000242705"/>
    </source>
</evidence>
<protein>
    <submittedName>
        <fullName evidence="1">Uncharacterized protein</fullName>
    </submittedName>
</protein>